<dbReference type="EMBL" id="CP019640">
    <property type="protein sequence ID" value="AQQ53282.1"/>
    <property type="molecule type" value="Genomic_DNA"/>
</dbReference>
<gene>
    <name evidence="14" type="ORF">B0X71_09445</name>
</gene>
<comment type="similarity">
    <text evidence="7">Belongs to the zinc-associated anti-sigma factor (ZAS) superfamily. Anti-sigma-W factor family.</text>
</comment>
<proteinExistence type="inferred from homology"/>
<keyword evidence="15" id="KW-1185">Reference proteome</keyword>
<dbReference type="GO" id="GO:0006417">
    <property type="term" value="P:regulation of translation"/>
    <property type="evidence" value="ECO:0007669"/>
    <property type="project" value="TreeGrafter"/>
</dbReference>
<evidence type="ECO:0000259" key="12">
    <source>
        <dbReference type="Pfam" id="PF10099"/>
    </source>
</evidence>
<dbReference type="InterPro" id="IPR041916">
    <property type="entry name" value="Anti_sigma_zinc_sf"/>
</dbReference>
<evidence type="ECO:0000256" key="6">
    <source>
        <dbReference type="ARBA" id="ARBA00023136"/>
    </source>
</evidence>
<evidence type="ECO:0000259" key="13">
    <source>
        <dbReference type="Pfam" id="PF13490"/>
    </source>
</evidence>
<dbReference type="GO" id="GO:0016989">
    <property type="term" value="F:sigma factor antagonist activity"/>
    <property type="evidence" value="ECO:0007669"/>
    <property type="project" value="TreeGrafter"/>
</dbReference>
<dbReference type="PANTHER" id="PTHR37461">
    <property type="entry name" value="ANTI-SIGMA-K FACTOR RSKA"/>
    <property type="match status" value="1"/>
</dbReference>
<evidence type="ECO:0000256" key="11">
    <source>
        <dbReference type="SAM" id="Phobius"/>
    </source>
</evidence>
<comment type="subcellular location">
    <subcellularLocation>
        <location evidence="2">Cell membrane</location>
    </subcellularLocation>
    <subcellularLocation>
        <location evidence="1">Membrane</location>
        <topology evidence="1">Single-pass membrane protein</topology>
    </subcellularLocation>
</comment>
<evidence type="ECO:0000313" key="14">
    <source>
        <dbReference type="EMBL" id="AQQ53282.1"/>
    </source>
</evidence>
<feature type="domain" description="Anti-sigma K factor RskA C-terminal" evidence="12">
    <location>
        <begin position="91"/>
        <end position="221"/>
    </location>
</feature>
<evidence type="ECO:0000256" key="9">
    <source>
        <dbReference type="ARBA" id="ARBA00029829"/>
    </source>
</evidence>
<evidence type="ECO:0000256" key="10">
    <source>
        <dbReference type="ARBA" id="ARBA00030803"/>
    </source>
</evidence>
<dbReference type="InterPro" id="IPR051474">
    <property type="entry name" value="Anti-sigma-K/W_factor"/>
</dbReference>
<accession>A0A1Q2L064</accession>
<evidence type="ECO:0000256" key="2">
    <source>
        <dbReference type="ARBA" id="ARBA00004236"/>
    </source>
</evidence>
<evidence type="ECO:0000256" key="7">
    <source>
        <dbReference type="ARBA" id="ARBA00024353"/>
    </source>
</evidence>
<dbReference type="Gene3D" id="1.10.10.1320">
    <property type="entry name" value="Anti-sigma factor, zinc-finger domain"/>
    <property type="match status" value="1"/>
</dbReference>
<dbReference type="InterPro" id="IPR027383">
    <property type="entry name" value="Znf_put"/>
</dbReference>
<protein>
    <recommendedName>
        <fullName evidence="8">Anti-sigma-W factor RsiW</fullName>
    </recommendedName>
    <alternativeName>
        <fullName evidence="10">Regulator of SigK</fullName>
    </alternativeName>
    <alternativeName>
        <fullName evidence="9">Sigma-K anti-sigma factor RskA</fullName>
    </alternativeName>
</protein>
<reference evidence="14 15" key="1">
    <citation type="submission" date="2017-02" db="EMBL/GenBank/DDBJ databases">
        <title>The complete genomic sequence of a novel cold adapted crude oil-degrading bacterium Planococcus qaidamina Y42.</title>
        <authorList>
            <person name="Yang R."/>
        </authorList>
    </citation>
    <scope>NUCLEOTIDE SEQUENCE [LARGE SCALE GENOMIC DNA]</scope>
    <source>
        <strain evidence="14 15">Y42</strain>
    </source>
</reference>
<dbReference type="PANTHER" id="PTHR37461:SF1">
    <property type="entry name" value="ANTI-SIGMA-K FACTOR RSKA"/>
    <property type="match status" value="1"/>
</dbReference>
<evidence type="ECO:0000313" key="15">
    <source>
        <dbReference type="Proteomes" id="UP000188184"/>
    </source>
</evidence>
<evidence type="ECO:0000256" key="1">
    <source>
        <dbReference type="ARBA" id="ARBA00004167"/>
    </source>
</evidence>
<dbReference type="GO" id="GO:0005886">
    <property type="term" value="C:plasma membrane"/>
    <property type="evidence" value="ECO:0007669"/>
    <property type="project" value="UniProtKB-SubCell"/>
</dbReference>
<organism evidence="14 15">
    <name type="scientific">Planococcus lenghuensis</name>
    <dbReference type="NCBI Taxonomy" id="2213202"/>
    <lineage>
        <taxon>Bacteria</taxon>
        <taxon>Bacillati</taxon>
        <taxon>Bacillota</taxon>
        <taxon>Bacilli</taxon>
        <taxon>Bacillales</taxon>
        <taxon>Caryophanaceae</taxon>
        <taxon>Planococcus</taxon>
    </lineage>
</organism>
<dbReference type="InterPro" id="IPR018764">
    <property type="entry name" value="RskA_C"/>
</dbReference>
<dbReference type="KEGG" id="pmar:B0X71_09445"/>
<feature type="domain" description="Putative zinc-finger" evidence="13">
    <location>
        <begin position="7"/>
        <end position="36"/>
    </location>
</feature>
<sequence length="229" mass="25150">MKNQDCDRLIDYLEDRLSTEEKKEFETHLQTCTDCQEVIELMGDLPYLSEPAEPSEGMKSRVLGAVFEEEHRPAATERVVTKRKKRNWMGLSLAAVLFVSLLGNIYALTWLTEGTEEAVALEEIGLEPNGSFTGNAAVSIVKGTNEELTLTVEATELEPLQGDAIYQVWLIADGEPMPAGYLSPDSTGTGVALFTLGQELDAWDTVAITREPQYGNKLPEGDIVLSAPL</sequence>
<evidence type="ECO:0000256" key="8">
    <source>
        <dbReference type="ARBA" id="ARBA00024438"/>
    </source>
</evidence>
<dbReference type="AlphaFoldDB" id="A0A1Q2L064"/>
<keyword evidence="6 11" id="KW-0472">Membrane</keyword>
<evidence type="ECO:0000256" key="4">
    <source>
        <dbReference type="ARBA" id="ARBA00022692"/>
    </source>
</evidence>
<keyword evidence="3" id="KW-1003">Cell membrane</keyword>
<dbReference type="Pfam" id="PF10099">
    <property type="entry name" value="RskA_C"/>
    <property type="match status" value="1"/>
</dbReference>
<keyword evidence="5 11" id="KW-1133">Transmembrane helix</keyword>
<evidence type="ECO:0000256" key="5">
    <source>
        <dbReference type="ARBA" id="ARBA00022989"/>
    </source>
</evidence>
<evidence type="ECO:0000256" key="3">
    <source>
        <dbReference type="ARBA" id="ARBA00022475"/>
    </source>
</evidence>
<dbReference type="Pfam" id="PF13490">
    <property type="entry name" value="zf-HC2"/>
    <property type="match status" value="1"/>
</dbReference>
<dbReference type="Proteomes" id="UP000188184">
    <property type="component" value="Chromosome"/>
</dbReference>
<feature type="transmembrane region" description="Helical" evidence="11">
    <location>
        <begin position="88"/>
        <end position="111"/>
    </location>
</feature>
<dbReference type="OrthoDB" id="150725at2"/>
<keyword evidence="4 11" id="KW-0812">Transmembrane</keyword>
<name>A0A1Q2L064_9BACL</name>
<dbReference type="RefSeq" id="WP_077589171.1">
    <property type="nucleotide sequence ID" value="NZ_CP019640.1"/>
</dbReference>